<reference evidence="2" key="1">
    <citation type="submission" date="2021-06" db="EMBL/GenBank/DDBJ databases">
        <authorList>
            <person name="Kallberg Y."/>
            <person name="Tangrot J."/>
            <person name="Rosling A."/>
        </authorList>
    </citation>
    <scope>NUCLEOTIDE SEQUENCE</scope>
    <source>
        <strain evidence="2">MA453B</strain>
    </source>
</reference>
<dbReference type="EMBL" id="CAJVPY010062271">
    <property type="protein sequence ID" value="CAG8822538.1"/>
    <property type="molecule type" value="Genomic_DNA"/>
</dbReference>
<evidence type="ECO:0000256" key="1">
    <source>
        <dbReference type="SAM" id="MobiDB-lite"/>
    </source>
</evidence>
<accession>A0A9N9KEN2</accession>
<dbReference type="AlphaFoldDB" id="A0A9N9KEN2"/>
<organism evidence="2 3">
    <name type="scientific">Dentiscutata erythropus</name>
    <dbReference type="NCBI Taxonomy" id="1348616"/>
    <lineage>
        <taxon>Eukaryota</taxon>
        <taxon>Fungi</taxon>
        <taxon>Fungi incertae sedis</taxon>
        <taxon>Mucoromycota</taxon>
        <taxon>Glomeromycotina</taxon>
        <taxon>Glomeromycetes</taxon>
        <taxon>Diversisporales</taxon>
        <taxon>Gigasporaceae</taxon>
        <taxon>Dentiscutata</taxon>
    </lineage>
</organism>
<keyword evidence="3" id="KW-1185">Reference proteome</keyword>
<dbReference type="Proteomes" id="UP000789405">
    <property type="component" value="Unassembled WGS sequence"/>
</dbReference>
<protein>
    <submittedName>
        <fullName evidence="2">25070_t:CDS:1</fullName>
    </submittedName>
</protein>
<name>A0A9N9KEN2_9GLOM</name>
<comment type="caution">
    <text evidence="2">The sequence shown here is derived from an EMBL/GenBank/DDBJ whole genome shotgun (WGS) entry which is preliminary data.</text>
</comment>
<sequence>TKNDNKKKDSRRNSTPKEKLDTESDEIPPKRLNSTPKEKRDTESDEIKTALKVTKFLNEVTKKLSPKKEATKIHRLKRPNPII</sequence>
<gene>
    <name evidence="2" type="ORF">DERYTH_LOCUS27320</name>
</gene>
<evidence type="ECO:0000313" key="2">
    <source>
        <dbReference type="EMBL" id="CAG8822538.1"/>
    </source>
</evidence>
<feature type="compositionally biased region" description="Basic and acidic residues" evidence="1">
    <location>
        <begin position="1"/>
        <end position="22"/>
    </location>
</feature>
<evidence type="ECO:0000313" key="3">
    <source>
        <dbReference type="Proteomes" id="UP000789405"/>
    </source>
</evidence>
<feature type="region of interest" description="Disordered" evidence="1">
    <location>
        <begin position="1"/>
        <end position="46"/>
    </location>
</feature>
<feature type="compositionally biased region" description="Basic and acidic residues" evidence="1">
    <location>
        <begin position="36"/>
        <end position="46"/>
    </location>
</feature>
<proteinExistence type="predicted"/>
<feature type="non-terminal residue" evidence="2">
    <location>
        <position position="1"/>
    </location>
</feature>